<name>A0A6P1VQ69_9BACT</name>
<feature type="chain" id="PRO_5026852326" description="TonB C-terminal domain-containing protein" evidence="1">
    <location>
        <begin position="23"/>
        <end position="157"/>
    </location>
</feature>
<accession>A0A6P1VQ69</accession>
<gene>
    <name evidence="2" type="ORF">GJR95_05850</name>
</gene>
<evidence type="ECO:0000313" key="3">
    <source>
        <dbReference type="Proteomes" id="UP000464577"/>
    </source>
</evidence>
<dbReference type="EMBL" id="CP045997">
    <property type="protein sequence ID" value="QHV94568.1"/>
    <property type="molecule type" value="Genomic_DNA"/>
</dbReference>
<dbReference type="KEGG" id="senf:GJR95_05850"/>
<proteinExistence type="predicted"/>
<dbReference type="AlphaFoldDB" id="A0A6P1VQ69"/>
<organism evidence="2 3">
    <name type="scientific">Spirosoma endbachense</name>
    <dbReference type="NCBI Taxonomy" id="2666025"/>
    <lineage>
        <taxon>Bacteria</taxon>
        <taxon>Pseudomonadati</taxon>
        <taxon>Bacteroidota</taxon>
        <taxon>Cytophagia</taxon>
        <taxon>Cytophagales</taxon>
        <taxon>Cytophagaceae</taxon>
        <taxon>Spirosoma</taxon>
    </lineage>
</organism>
<dbReference type="Proteomes" id="UP000464577">
    <property type="component" value="Chromosome"/>
</dbReference>
<evidence type="ECO:0008006" key="4">
    <source>
        <dbReference type="Google" id="ProtNLM"/>
    </source>
</evidence>
<evidence type="ECO:0000313" key="2">
    <source>
        <dbReference type="EMBL" id="QHV94568.1"/>
    </source>
</evidence>
<keyword evidence="3" id="KW-1185">Reference proteome</keyword>
<reference evidence="2 3" key="1">
    <citation type="submission" date="2019-11" db="EMBL/GenBank/DDBJ databases">
        <title>Spirosoma endbachense sp. nov., isolated from a natural salt meadow.</title>
        <authorList>
            <person name="Rojas J."/>
            <person name="Ambika Manirajan B."/>
            <person name="Ratering S."/>
            <person name="Suarez C."/>
            <person name="Geissler-Plaum R."/>
            <person name="Schnell S."/>
        </authorList>
    </citation>
    <scope>NUCLEOTIDE SEQUENCE [LARGE SCALE GENOMIC DNA]</scope>
    <source>
        <strain evidence="2 3">I-24</strain>
    </source>
</reference>
<protein>
    <recommendedName>
        <fullName evidence="4">TonB C-terminal domain-containing protein</fullName>
    </recommendedName>
</protein>
<keyword evidence="1" id="KW-0732">Signal</keyword>
<feature type="signal peptide" evidence="1">
    <location>
        <begin position="1"/>
        <end position="22"/>
    </location>
</feature>
<sequence>MKTLAAYLVLLGLGILTSFGQASRSTLDTDSTFRNALKEIKYPHSQSFAQKTTVVFVNFTINQQGKITNIKYPNENEIDNPFTAEVGRVLWHFPPQKPGYVGEYILPIIFGKERTQDENRKSSAQEVMTAYTRMFEQIARSLRPLPQLSEVYVPAYN</sequence>
<dbReference type="RefSeq" id="WP_162384987.1">
    <property type="nucleotide sequence ID" value="NZ_CP045997.1"/>
</dbReference>
<evidence type="ECO:0000256" key="1">
    <source>
        <dbReference type="SAM" id="SignalP"/>
    </source>
</evidence>